<dbReference type="EMBL" id="PFBH01000014">
    <property type="protein sequence ID" value="PIR85147.1"/>
    <property type="molecule type" value="Genomic_DNA"/>
</dbReference>
<dbReference type="CDD" id="cd18103">
    <property type="entry name" value="SpoU-like_RlmB"/>
    <property type="match status" value="1"/>
</dbReference>
<dbReference type="GO" id="GO:0003723">
    <property type="term" value="F:RNA binding"/>
    <property type="evidence" value="ECO:0007669"/>
    <property type="project" value="InterPro"/>
</dbReference>
<gene>
    <name evidence="4" type="ORF">COU15_01935</name>
</gene>
<feature type="domain" description="RNA 2-O ribose methyltransferase substrate binding" evidence="3">
    <location>
        <begin position="7"/>
        <end position="80"/>
    </location>
</feature>
<proteinExistence type="predicted"/>
<evidence type="ECO:0000256" key="1">
    <source>
        <dbReference type="ARBA" id="ARBA00022603"/>
    </source>
</evidence>
<evidence type="ECO:0000259" key="3">
    <source>
        <dbReference type="SMART" id="SM00967"/>
    </source>
</evidence>
<evidence type="ECO:0000256" key="2">
    <source>
        <dbReference type="ARBA" id="ARBA00022679"/>
    </source>
</evidence>
<evidence type="ECO:0000313" key="4">
    <source>
        <dbReference type="EMBL" id="PIR85147.1"/>
    </source>
</evidence>
<dbReference type="InterPro" id="IPR029028">
    <property type="entry name" value="Alpha/beta_knot_MTases"/>
</dbReference>
<dbReference type="SMART" id="SM00967">
    <property type="entry name" value="SpoU_sub_bind"/>
    <property type="match status" value="1"/>
</dbReference>
<dbReference type="InterPro" id="IPR001537">
    <property type="entry name" value="SpoU_MeTrfase"/>
</dbReference>
<keyword evidence="2 4" id="KW-0808">Transferase</keyword>
<dbReference type="SUPFAM" id="SSF55315">
    <property type="entry name" value="L30e-like"/>
    <property type="match status" value="1"/>
</dbReference>
<dbReference type="InterPro" id="IPR013123">
    <property type="entry name" value="SpoU_subst-bd"/>
</dbReference>
<keyword evidence="1 4" id="KW-0489">Methyltransferase</keyword>
<protein>
    <submittedName>
        <fullName evidence="4">23S rRNA (Guanosine(2251)-2'-O)-methyltransferase RlmB</fullName>
    </submittedName>
</protein>
<dbReference type="Proteomes" id="UP000229315">
    <property type="component" value="Unassembled WGS sequence"/>
</dbReference>
<dbReference type="Pfam" id="PF00588">
    <property type="entry name" value="SpoU_methylase"/>
    <property type="match status" value="1"/>
</dbReference>
<dbReference type="GO" id="GO:0008173">
    <property type="term" value="F:RNA methyltransferase activity"/>
    <property type="evidence" value="ECO:0007669"/>
    <property type="project" value="InterPro"/>
</dbReference>
<dbReference type="GO" id="GO:0032259">
    <property type="term" value="P:methylation"/>
    <property type="evidence" value="ECO:0007669"/>
    <property type="project" value="UniProtKB-KW"/>
</dbReference>
<comment type="caution">
    <text evidence="4">The sequence shown here is derived from an EMBL/GenBank/DDBJ whole genome shotgun (WGS) entry which is preliminary data.</text>
</comment>
<sequence>MKNDIVCIYGKHPVEEALRYAPHIIDRVFVDSDTNPEVYALVEKKKVTRTQFSMKDLTRYIGKDAVHQRVAAFIQINKLVTPLEDFLSSLDLSKKPALVLLGELHDPHNVGAIIRSATAFGISGVLIPEHRQVPITGSVIKASAGMAFRIPLVEIGNVNRTLERLKTSGFWTYGLAGEATKILDQEVFDEPSVFVIGNEGKGIREKTEENCDVLLKVPISENVESLNASVSAAIVFYEWAKTNNKQNRP</sequence>
<accession>A0A2H0UFG9</accession>
<dbReference type="GO" id="GO:0006396">
    <property type="term" value="P:RNA processing"/>
    <property type="evidence" value="ECO:0007669"/>
    <property type="project" value="InterPro"/>
</dbReference>
<dbReference type="SUPFAM" id="SSF75217">
    <property type="entry name" value="alpha/beta knot"/>
    <property type="match status" value="1"/>
</dbReference>
<dbReference type="Gene3D" id="3.40.1280.10">
    <property type="match status" value="1"/>
</dbReference>
<dbReference type="InterPro" id="IPR004441">
    <property type="entry name" value="rRNA_MeTrfase_TrmH"/>
</dbReference>
<dbReference type="NCBIfam" id="TIGR00186">
    <property type="entry name" value="rRNA_methyl_3"/>
    <property type="match status" value="1"/>
</dbReference>
<name>A0A2H0UFG9_9BACT</name>
<evidence type="ECO:0000313" key="5">
    <source>
        <dbReference type="Proteomes" id="UP000229315"/>
    </source>
</evidence>
<dbReference type="PANTHER" id="PTHR46429:SF1">
    <property type="entry name" value="23S RRNA (GUANOSINE-2'-O-)-METHYLTRANSFERASE RLMB"/>
    <property type="match status" value="1"/>
</dbReference>
<organism evidence="4 5">
    <name type="scientific">Candidatus Kaiserbacteria bacterium CG10_big_fil_rev_8_21_14_0_10_45_20</name>
    <dbReference type="NCBI Taxonomy" id="1974607"/>
    <lineage>
        <taxon>Bacteria</taxon>
        <taxon>Candidatus Kaiseribacteriota</taxon>
    </lineage>
</organism>
<dbReference type="Gene3D" id="3.30.1330.30">
    <property type="match status" value="1"/>
</dbReference>
<dbReference type="Pfam" id="PF08032">
    <property type="entry name" value="SpoU_sub_bind"/>
    <property type="match status" value="1"/>
</dbReference>
<dbReference type="PANTHER" id="PTHR46429">
    <property type="entry name" value="23S RRNA (GUANOSINE-2'-O-)-METHYLTRANSFERASE RLMB"/>
    <property type="match status" value="1"/>
</dbReference>
<dbReference type="InterPro" id="IPR029026">
    <property type="entry name" value="tRNA_m1G_MTases_N"/>
</dbReference>
<dbReference type="AlphaFoldDB" id="A0A2H0UFG9"/>
<dbReference type="InterPro" id="IPR029064">
    <property type="entry name" value="Ribosomal_eL30-like_sf"/>
</dbReference>
<reference evidence="5" key="1">
    <citation type="submission" date="2017-09" db="EMBL/GenBank/DDBJ databases">
        <title>Depth-based differentiation of microbial function through sediment-hosted aquifers and enrichment of novel symbionts in the deep terrestrial subsurface.</title>
        <authorList>
            <person name="Probst A.J."/>
            <person name="Ladd B."/>
            <person name="Jarett J.K."/>
            <person name="Geller-Mcgrath D.E."/>
            <person name="Sieber C.M.K."/>
            <person name="Emerson J.B."/>
            <person name="Anantharaman K."/>
            <person name="Thomas B.C."/>
            <person name="Malmstrom R."/>
            <person name="Stieglmeier M."/>
            <person name="Klingl A."/>
            <person name="Woyke T."/>
            <person name="Ryan C.M."/>
            <person name="Banfield J.F."/>
        </authorList>
    </citation>
    <scope>NUCLEOTIDE SEQUENCE [LARGE SCALE GENOMIC DNA]</scope>
</reference>
<dbReference type="GO" id="GO:0005829">
    <property type="term" value="C:cytosol"/>
    <property type="evidence" value="ECO:0007669"/>
    <property type="project" value="TreeGrafter"/>
</dbReference>